<dbReference type="AlphaFoldDB" id="A0A7W1XPG6"/>
<dbReference type="EMBL" id="JACEOL010000002">
    <property type="protein sequence ID" value="MBA4600879.1"/>
    <property type="molecule type" value="Genomic_DNA"/>
</dbReference>
<evidence type="ECO:0000313" key="2">
    <source>
        <dbReference type="Proteomes" id="UP000538292"/>
    </source>
</evidence>
<reference evidence="1 2" key="1">
    <citation type="submission" date="2020-07" db="EMBL/GenBank/DDBJ databases">
        <title>Thermoactinomyces phylogeny.</title>
        <authorList>
            <person name="Dunlap C."/>
        </authorList>
    </citation>
    <scope>NUCLEOTIDE SEQUENCE [LARGE SCALE GENOMIC DNA]</scope>
    <source>
        <strain evidence="1 2">AMNI-1</strain>
    </source>
</reference>
<evidence type="ECO:0000313" key="1">
    <source>
        <dbReference type="EMBL" id="MBA4600879.1"/>
    </source>
</evidence>
<accession>A0A7W1XPG6</accession>
<protein>
    <submittedName>
        <fullName evidence="1">Uncharacterized protein</fullName>
    </submittedName>
</protein>
<organism evidence="1 2">
    <name type="scientific">Thermoactinomyces mirandus</name>
    <dbReference type="NCBI Taxonomy" id="2756294"/>
    <lineage>
        <taxon>Bacteria</taxon>
        <taxon>Bacillati</taxon>
        <taxon>Bacillota</taxon>
        <taxon>Bacilli</taxon>
        <taxon>Bacillales</taxon>
        <taxon>Thermoactinomycetaceae</taxon>
        <taxon>Thermoactinomyces</taxon>
    </lineage>
</organism>
<comment type="caution">
    <text evidence="1">The sequence shown here is derived from an EMBL/GenBank/DDBJ whole genome shotgun (WGS) entry which is preliminary data.</text>
</comment>
<keyword evidence="2" id="KW-1185">Reference proteome</keyword>
<gene>
    <name evidence="1" type="ORF">H2C83_00770</name>
</gene>
<dbReference type="Proteomes" id="UP000538292">
    <property type="component" value="Unassembled WGS sequence"/>
</dbReference>
<sequence length="61" mass="6774">MSQAAAKQKQTFKGRKLFDRDEKGVCREVNAGAPHCFLSPPKNNFATVESFQSLVGKIFTL</sequence>
<proteinExistence type="predicted"/>
<name>A0A7W1XPG6_9BACL</name>